<dbReference type="Proteomes" id="UP000313395">
    <property type="component" value="Unassembled WGS sequence"/>
</dbReference>
<dbReference type="AlphaFoldDB" id="A0A5C5E7S7"/>
<reference evidence="1 2" key="1">
    <citation type="submission" date="2019-06" db="EMBL/GenBank/DDBJ databases">
        <title>Description Trichococcus psychrophilus sp. nov., isolated from a cold spring, by genomic and phenotypic analyses.</title>
        <authorList>
            <person name="Zakharyuk A."/>
        </authorList>
    </citation>
    <scope>NUCLEOTIDE SEQUENCE [LARGE SCALE GENOMIC DNA]</scope>
    <source>
        <strain evidence="1 2">SKBG</strain>
    </source>
</reference>
<dbReference type="RefSeq" id="WP_140185776.1">
    <property type="nucleotide sequence ID" value="NZ_VENO01000002.1"/>
</dbReference>
<evidence type="ECO:0008006" key="3">
    <source>
        <dbReference type="Google" id="ProtNLM"/>
    </source>
</evidence>
<dbReference type="EMBL" id="VENO01000002">
    <property type="protein sequence ID" value="TNV69072.1"/>
    <property type="molecule type" value="Genomic_DNA"/>
</dbReference>
<evidence type="ECO:0000313" key="1">
    <source>
        <dbReference type="EMBL" id="TNV69072.1"/>
    </source>
</evidence>
<comment type="caution">
    <text evidence="1">The sequence shown here is derived from an EMBL/GenBank/DDBJ whole genome shotgun (WGS) entry which is preliminary data.</text>
</comment>
<protein>
    <recommendedName>
        <fullName evidence="3">Helicase/UvrB N-terminal domain-containing protein</fullName>
    </recommendedName>
</protein>
<name>A0A5C5E7S7_9LACT</name>
<sequence>MIKTIIDNYFQNDDQKTGLMLLSLPTGSGKTHNVINSIYDRIPSLAQHQKVFFITNLKKNLDLEKLEGCYRAAGRGQDYQNEVLQIKSNADYIQKILEIQIPEQFKKESYRKLVKIINDLKRTEGYIKKSQDPHVGHIFRDNKDKILGDIRLKLEPEFRKFISSELKKNFNTPNQKLDAIKNNSTYQWIGELYPSVYTKERKVFFLSMKKFLSQHATLIEPSYHFLNNPITENAVIVLDEFDSTKDTVSNHYIEEALNYRGEILSTFKQIRSGLNNEQISKKIIISKGPIKEQLEALRHEANRIYDEFLLNLSYKTNEGDIDRNRNFLFHSDTFISILSKSKDYIRTTPNIAEGNNMLISFESHDRYNKNANYQIDVSLYSLLRQVNNFIRRFRRTVFLWAQTLVSDTMNASDQGGGEPQIEKIISTIYYDFSLTEDVVHFLMKDIEGRYTSRKKEKQPLRDTSFYANGFNYYEFIDDEEHSTTTNFGYTELNDTPEKWLLKISMRAKVLGISATAQIESVLCNYDIPFLKDQLGSNFLLLENSEQKKLEANFKKEMEAYHNGRVTVRVNVIDEAVIRLQQSITDQFMDLLEDIDEAESESIKLSHLLSNLSNTENREYISHRYLNLFRVLKYFLRNSDMESLLVLNMPLPKMDHPAFDETYIRKFFEQIILHHSADGQLTNAELVILNSQDFDSKKDELLQKLGKGSKVAVLSSYLTIGAGQNLQYLVPESNSCFSIQPNKQTDKRNQTKDFDGLYLGDITYNVLSSSQLFKNQATGSEKELLKYLFQIESLYENSEISPAKKREFVKEVFTKYSNGSTGKVYTDMSLYDLKSTRLALTKTVIQSVGRICRTFNKKSNIHIYTTKSVLEKLDDTSINHKLLNPEMDALFLEQAAQHMKTPVQQPEQEWKASKISSRGKQAIMEILAGDWDTEKMTLWNDLRNLVLSNPTACAEIVDVNPLMKQLYIAGDVPLNKYFFAQRSDFSEVRISLKSSSLAQFKYSLSEPEQKYNYISEVSETETRLSHLLDFPGMSQFFEKNGWATQFEEQPYILSPVLFHNIYKGSLGEVAGKFILEQSAIALKPITDPDKFEFFDYEVADSPDVYIDFKHWKETFTANHGQMIQAISKKMEKIGAKKVFIINLLGEGNYTIHENEGIIEIPYLWHKENGINHKAIQLLGGK</sequence>
<accession>A0A5C5E7S7</accession>
<gene>
    <name evidence="1" type="ORF">FHK04_06060</name>
</gene>
<evidence type="ECO:0000313" key="2">
    <source>
        <dbReference type="Proteomes" id="UP000313395"/>
    </source>
</evidence>
<organism evidence="1 2">
    <name type="scientific">Trichococcus shcherbakoviae subsp. psychrophilus</name>
    <dbReference type="NCBI Taxonomy" id="2585775"/>
    <lineage>
        <taxon>Bacteria</taxon>
        <taxon>Bacillati</taxon>
        <taxon>Bacillota</taxon>
        <taxon>Bacilli</taxon>
        <taxon>Lactobacillales</taxon>
        <taxon>Carnobacteriaceae</taxon>
        <taxon>Trichococcus</taxon>
    </lineage>
</organism>
<keyword evidence="2" id="KW-1185">Reference proteome</keyword>
<proteinExistence type="predicted"/>